<proteinExistence type="predicted"/>
<comment type="caution">
    <text evidence="1">The sequence shown here is derived from an EMBL/GenBank/DDBJ whole genome shotgun (WGS) entry which is preliminary data.</text>
</comment>
<dbReference type="AlphaFoldDB" id="A0A4Z2H667"/>
<accession>A0A4Z2H667</accession>
<dbReference type="EMBL" id="SRLO01000319">
    <property type="protein sequence ID" value="TNN61236.1"/>
    <property type="molecule type" value="Genomic_DNA"/>
</dbReference>
<evidence type="ECO:0000313" key="1">
    <source>
        <dbReference type="EMBL" id="TNN61236.1"/>
    </source>
</evidence>
<gene>
    <name evidence="1" type="ORF">EYF80_028531</name>
</gene>
<dbReference type="Proteomes" id="UP000314294">
    <property type="component" value="Unassembled WGS sequence"/>
</dbReference>
<organism evidence="1 2">
    <name type="scientific">Liparis tanakae</name>
    <name type="common">Tanaka's snailfish</name>
    <dbReference type="NCBI Taxonomy" id="230148"/>
    <lineage>
        <taxon>Eukaryota</taxon>
        <taxon>Metazoa</taxon>
        <taxon>Chordata</taxon>
        <taxon>Craniata</taxon>
        <taxon>Vertebrata</taxon>
        <taxon>Euteleostomi</taxon>
        <taxon>Actinopterygii</taxon>
        <taxon>Neopterygii</taxon>
        <taxon>Teleostei</taxon>
        <taxon>Neoteleostei</taxon>
        <taxon>Acanthomorphata</taxon>
        <taxon>Eupercaria</taxon>
        <taxon>Perciformes</taxon>
        <taxon>Cottioidei</taxon>
        <taxon>Cottales</taxon>
        <taxon>Liparidae</taxon>
        <taxon>Liparis</taxon>
    </lineage>
</organism>
<reference evidence="1 2" key="1">
    <citation type="submission" date="2019-03" db="EMBL/GenBank/DDBJ databases">
        <title>First draft genome of Liparis tanakae, snailfish: a comprehensive survey of snailfish specific genes.</title>
        <authorList>
            <person name="Kim W."/>
            <person name="Song I."/>
            <person name="Jeong J.-H."/>
            <person name="Kim D."/>
            <person name="Kim S."/>
            <person name="Ryu S."/>
            <person name="Song J.Y."/>
            <person name="Lee S.K."/>
        </authorList>
    </citation>
    <scope>NUCLEOTIDE SEQUENCE [LARGE SCALE GENOMIC DNA]</scope>
    <source>
        <tissue evidence="1">Muscle</tissue>
    </source>
</reference>
<sequence length="70" mass="7483">MPTGDGAVQPPQDARCPRQMRYFVGNNWPAASGKDPDGAMVGPRTQCGALSAVTAPHTDTLWWELDAWAG</sequence>
<name>A0A4Z2H667_9TELE</name>
<keyword evidence="2" id="KW-1185">Reference proteome</keyword>
<protein>
    <submittedName>
        <fullName evidence="1">Uncharacterized protein</fullName>
    </submittedName>
</protein>
<evidence type="ECO:0000313" key="2">
    <source>
        <dbReference type="Proteomes" id="UP000314294"/>
    </source>
</evidence>